<dbReference type="EMBL" id="PJNH01000001">
    <property type="protein sequence ID" value="PKR78920.1"/>
    <property type="molecule type" value="Genomic_DNA"/>
</dbReference>
<dbReference type="GO" id="GO:0005737">
    <property type="term" value="C:cytoplasm"/>
    <property type="evidence" value="ECO:0007669"/>
    <property type="project" value="TreeGrafter"/>
</dbReference>
<dbReference type="InterPro" id="IPR012394">
    <property type="entry name" value="Aldehyde_DH_NAD(P)"/>
</dbReference>
<dbReference type="PROSITE" id="PS00070">
    <property type="entry name" value="ALDEHYDE_DEHYDR_CYS"/>
    <property type="match status" value="1"/>
</dbReference>
<gene>
    <name evidence="9" type="ORF">CEY16_03965</name>
</gene>
<evidence type="ECO:0000256" key="6">
    <source>
        <dbReference type="PROSITE-ProRule" id="PRU10007"/>
    </source>
</evidence>
<evidence type="ECO:0000256" key="4">
    <source>
        <dbReference type="PIRNR" id="PIRNR036492"/>
    </source>
</evidence>
<dbReference type="InterPro" id="IPR016160">
    <property type="entry name" value="Ald_DH_CS_CYS"/>
</dbReference>
<name>A0A2I0QXU3_9BACI</name>
<evidence type="ECO:0000256" key="3">
    <source>
        <dbReference type="ARBA" id="ARBA00023027"/>
    </source>
</evidence>
<dbReference type="FunFam" id="3.40.309.10:FF:000003">
    <property type="entry name" value="Aldehyde dehydrogenase"/>
    <property type="match status" value="1"/>
</dbReference>
<keyword evidence="10" id="KW-1185">Reference proteome</keyword>
<dbReference type="InterPro" id="IPR016161">
    <property type="entry name" value="Ald_DH/histidinol_DH"/>
</dbReference>
<dbReference type="PIRSF" id="PIRSF036492">
    <property type="entry name" value="ALDH"/>
    <property type="match status" value="1"/>
</dbReference>
<evidence type="ECO:0000256" key="1">
    <source>
        <dbReference type="ARBA" id="ARBA00009986"/>
    </source>
</evidence>
<evidence type="ECO:0000313" key="9">
    <source>
        <dbReference type="EMBL" id="PKR78920.1"/>
    </source>
</evidence>
<dbReference type="GO" id="GO:0004029">
    <property type="term" value="F:aldehyde dehydrogenase (NAD+) activity"/>
    <property type="evidence" value="ECO:0007669"/>
    <property type="project" value="TreeGrafter"/>
</dbReference>
<dbReference type="Gene3D" id="3.40.605.10">
    <property type="entry name" value="Aldehyde Dehydrogenase, Chain A, domain 1"/>
    <property type="match status" value="1"/>
</dbReference>
<feature type="active site" evidence="5">
    <location>
        <position position="244"/>
    </location>
</feature>
<dbReference type="Gene3D" id="3.40.309.10">
    <property type="entry name" value="Aldehyde Dehydrogenase, Chain A, domain 2"/>
    <property type="match status" value="1"/>
</dbReference>
<dbReference type="AlphaFoldDB" id="A0A2I0QXU3"/>
<dbReference type="InterPro" id="IPR015590">
    <property type="entry name" value="Aldehyde_DH_dom"/>
</dbReference>
<dbReference type="Pfam" id="PF00171">
    <property type="entry name" value="Aldedh"/>
    <property type="match status" value="1"/>
</dbReference>
<feature type="domain" description="Aldehyde dehydrogenase" evidence="8">
    <location>
        <begin position="3"/>
        <end position="428"/>
    </location>
</feature>
<organism evidence="9 10">
    <name type="scientific">Halalkalibacillus sediminis</name>
    <dbReference type="NCBI Taxonomy" id="2018042"/>
    <lineage>
        <taxon>Bacteria</taxon>
        <taxon>Bacillati</taxon>
        <taxon>Bacillota</taxon>
        <taxon>Bacilli</taxon>
        <taxon>Bacillales</taxon>
        <taxon>Bacillaceae</taxon>
        <taxon>Halalkalibacillus</taxon>
    </lineage>
</organism>
<proteinExistence type="inferred from homology"/>
<evidence type="ECO:0000313" key="10">
    <source>
        <dbReference type="Proteomes" id="UP000243524"/>
    </source>
</evidence>
<keyword evidence="3" id="KW-0520">NAD</keyword>
<dbReference type="RefSeq" id="WP_101330664.1">
    <property type="nucleotide sequence ID" value="NZ_PJNH01000001.1"/>
</dbReference>
<comment type="similarity">
    <text evidence="1 4 7">Belongs to the aldehyde dehydrogenase family.</text>
</comment>
<keyword evidence="2 4" id="KW-0560">Oxidoreductase</keyword>
<evidence type="ECO:0000256" key="7">
    <source>
        <dbReference type="RuleBase" id="RU003345"/>
    </source>
</evidence>
<dbReference type="FunFam" id="3.40.605.10:FF:000004">
    <property type="entry name" value="Aldehyde dehydrogenase"/>
    <property type="match status" value="1"/>
</dbReference>
<dbReference type="PANTHER" id="PTHR43570:SF16">
    <property type="entry name" value="ALDEHYDE DEHYDROGENASE TYPE III, ISOFORM Q"/>
    <property type="match status" value="1"/>
</dbReference>
<dbReference type="GO" id="GO:0006081">
    <property type="term" value="P:aldehyde metabolic process"/>
    <property type="evidence" value="ECO:0007669"/>
    <property type="project" value="InterPro"/>
</dbReference>
<dbReference type="InterPro" id="IPR016163">
    <property type="entry name" value="Ald_DH_C"/>
</dbReference>
<evidence type="ECO:0000256" key="2">
    <source>
        <dbReference type="ARBA" id="ARBA00023002"/>
    </source>
</evidence>
<dbReference type="InterPro" id="IPR029510">
    <property type="entry name" value="Ald_DH_CS_GLU"/>
</dbReference>
<evidence type="ECO:0000256" key="5">
    <source>
        <dbReference type="PIRSR" id="PIRSR036492-1"/>
    </source>
</evidence>
<evidence type="ECO:0000259" key="8">
    <source>
        <dbReference type="Pfam" id="PF00171"/>
    </source>
</evidence>
<feature type="active site" evidence="5 6">
    <location>
        <position position="210"/>
    </location>
</feature>
<reference evidence="9 10" key="1">
    <citation type="submission" date="2017-06" db="EMBL/GenBank/DDBJ databases">
        <title>the draft geome sequence of Illustriluteabacillus marina B3227.</title>
        <authorList>
            <person name="He R.-H."/>
            <person name="Du Z.-J."/>
        </authorList>
    </citation>
    <scope>NUCLEOTIDE SEQUENCE [LARGE SCALE GENOMIC DNA]</scope>
    <source>
        <strain evidence="9 10">B3227</strain>
    </source>
</reference>
<protein>
    <recommendedName>
        <fullName evidence="4">Aldehyde dehydrogenase</fullName>
    </recommendedName>
</protein>
<dbReference type="SUPFAM" id="SSF53720">
    <property type="entry name" value="ALDH-like"/>
    <property type="match status" value="1"/>
</dbReference>
<dbReference type="PANTHER" id="PTHR43570">
    <property type="entry name" value="ALDEHYDE DEHYDROGENASE"/>
    <property type="match status" value="1"/>
</dbReference>
<dbReference type="Proteomes" id="UP000243524">
    <property type="component" value="Unassembled WGS sequence"/>
</dbReference>
<dbReference type="InterPro" id="IPR016162">
    <property type="entry name" value="Ald_DH_N"/>
</dbReference>
<sequence length="457" mass="52172">MKDISLLVQDHKKMYRAGKTMTHTFRIHQLQKLKDMLHRYEPRIYEALNKDLNKSSYEVLTTELGFLLNELNETIKYLKDWMTPRKVKTPSTHKGAKSIIYKQPYGVTLIISPWNYPLHLAIAPLIGAISAGNTAVIKPSELTPYTSDLLEEMIKETFEEKYITVLQGDKETSQQLLKEPFDYIFFTGSVPVGKIIMQEAGKQLIPVTLELGGKSPCIVDRDAKLDLAAKRIAWGKFTNAGQTCVAPDYLLVHESVKQTFIKKIKEEIEKLYTDNALQNDDFSSIVNENHFNRLLDYLEDGKVIYGGQSDKNTLKINPTIVDDITWQSNVMQDEIFGPILPVRTFGRLEDVVDEIEHSRNPLALYYFSENYQKQEWITRNISFGGGCINDTLMHLGNNHLPFGGIGSSGIGKYHGRASFDTFTHQKSVLKQTTAFDLAFRYPNSKMGRKILNKIYKK</sequence>
<dbReference type="PROSITE" id="PS00687">
    <property type="entry name" value="ALDEHYDE_DEHYDR_GLU"/>
    <property type="match status" value="1"/>
</dbReference>
<dbReference type="OrthoDB" id="9762913at2"/>
<comment type="caution">
    <text evidence="9">The sequence shown here is derived from an EMBL/GenBank/DDBJ whole genome shotgun (WGS) entry which is preliminary data.</text>
</comment>
<accession>A0A2I0QXU3</accession>
<dbReference type="CDD" id="cd07136">
    <property type="entry name" value="ALDH_YwdH-P39616"/>
    <property type="match status" value="1"/>
</dbReference>